<feature type="compositionally biased region" description="Low complexity" evidence="1">
    <location>
        <begin position="471"/>
        <end position="481"/>
    </location>
</feature>
<dbReference type="SUPFAM" id="SSF53300">
    <property type="entry name" value="vWA-like"/>
    <property type="match status" value="2"/>
</dbReference>
<keyword evidence="2" id="KW-0732">Signal</keyword>
<feature type="region of interest" description="Disordered" evidence="1">
    <location>
        <begin position="34"/>
        <end position="70"/>
    </location>
</feature>
<dbReference type="Proteomes" id="UP001631949">
    <property type="component" value="Unassembled WGS sequence"/>
</dbReference>
<dbReference type="RefSeq" id="WP_408977674.1">
    <property type="nucleotide sequence ID" value="NZ_JBJUVG010000009.1"/>
</dbReference>
<feature type="chain" id="PRO_5047425058" description="VWFA domain-containing protein" evidence="2">
    <location>
        <begin position="23"/>
        <end position="1594"/>
    </location>
</feature>
<dbReference type="Gene3D" id="3.40.50.410">
    <property type="entry name" value="von Willebrand factor, type A domain"/>
    <property type="match status" value="2"/>
</dbReference>
<dbReference type="Pfam" id="PF24558">
    <property type="entry name" value="DUF7604"/>
    <property type="match status" value="2"/>
</dbReference>
<evidence type="ECO:0000256" key="2">
    <source>
        <dbReference type="SAM" id="SignalP"/>
    </source>
</evidence>
<reference evidence="4 5" key="1">
    <citation type="journal article" date="2016" name="Int. J. Syst. Evol. Microbiol.">
        <title>Peptococcus simiae sp. nov., isolated from rhesus macaque faeces and emended description of the genus Peptococcus.</title>
        <authorList>
            <person name="Shkoporov A.N."/>
            <person name="Efimov B.A."/>
            <person name="Kondova I."/>
            <person name="Ouwerling B."/>
            <person name="Chaplin A.V."/>
            <person name="Shcherbakova V.A."/>
            <person name="Langermans J.A.M."/>
        </authorList>
    </citation>
    <scope>NUCLEOTIDE SEQUENCE [LARGE SCALE GENOMIC DNA]</scope>
    <source>
        <strain evidence="4 5">M108</strain>
    </source>
</reference>
<feature type="domain" description="VWFA" evidence="3">
    <location>
        <begin position="703"/>
        <end position="932"/>
    </location>
</feature>
<evidence type="ECO:0000313" key="5">
    <source>
        <dbReference type="Proteomes" id="UP001631949"/>
    </source>
</evidence>
<name>A0ABW9H061_9FIRM</name>
<feature type="region of interest" description="Disordered" evidence="1">
    <location>
        <begin position="632"/>
        <end position="656"/>
    </location>
</feature>
<comment type="caution">
    <text evidence="4">The sequence shown here is derived from an EMBL/GenBank/DDBJ whole genome shotgun (WGS) entry which is preliminary data.</text>
</comment>
<organism evidence="4 5">
    <name type="scientific">Peptococcus simiae</name>
    <dbReference type="NCBI Taxonomy" id="1643805"/>
    <lineage>
        <taxon>Bacteria</taxon>
        <taxon>Bacillati</taxon>
        <taxon>Bacillota</taxon>
        <taxon>Clostridia</taxon>
        <taxon>Eubacteriales</taxon>
        <taxon>Peptococcaceae</taxon>
        <taxon>Peptococcus</taxon>
    </lineage>
</organism>
<dbReference type="InterPro" id="IPR008454">
    <property type="entry name" value="Collagen-bd_Cna-like_B-typ_dom"/>
</dbReference>
<dbReference type="SMART" id="SM00327">
    <property type="entry name" value="VWA"/>
    <property type="match status" value="2"/>
</dbReference>
<proteinExistence type="predicted"/>
<feature type="compositionally biased region" description="Basic and acidic residues" evidence="1">
    <location>
        <begin position="39"/>
        <end position="61"/>
    </location>
</feature>
<dbReference type="Gene3D" id="2.60.40.1140">
    <property type="entry name" value="Collagen-binding surface protein Cna, B-type domain"/>
    <property type="match status" value="2"/>
</dbReference>
<dbReference type="PROSITE" id="PS50234">
    <property type="entry name" value="VWFA"/>
    <property type="match status" value="2"/>
</dbReference>
<dbReference type="EMBL" id="JBJUVG010000009">
    <property type="protein sequence ID" value="MFM9414060.1"/>
    <property type="molecule type" value="Genomic_DNA"/>
</dbReference>
<sequence length="1594" mass="178060">MTKTLSLLIIMSLLLTCLPGHLVFGQDKPVNLPVAAGSEPDKPVAKKDQKPAEAAKPRSEKTGPALSPEEENRLAALKDRVEAEAAANFDGDAQAFLADVQLTPVADRDRDRPLVNWEPVDPDKGYLALSFDRVRLQVGDSLTLRLAEGVTLVRAYYQPADLASLQDRLAGAEDPRAGLQALEEIAPAYALDREGLAPIDPADSPTEDQEKFLTLQVTKADLAHFKLLVQVPRPLTGPLVQVSFKETDSGESFTLQAGKAKKSTGVKTGPAAGPEAPGLEETPEGIDPADPEAEDQSKDMDTLTGALGPLYEDGILPDLAPPKLRSSRSHHDHDYYHDDYGSGKTIWVSKKWSDGNQNHQGQSVTVYLYKNYKVKLENSYKKEKTLRNVPYKTLTVSADYRWQASIDDVRSEKEQEDHIKDRKDIFEEDLRRIGESVPRYKKIKEVKDFYYTIAEKPVQGYSSRVSGRGGNFTITNTSNNPNPKPNPEPAPNPDSGYDKGKAIRIQKIWQNDDEESRPESITVKLCKTYTVKLKDSNRKYITLKDVPYQTITLSKAEGWDKTIYEYLEKQQERYIRENPGQFEKDMRLIGEEVPSYKYIDEVKDFSYSIQEEPIKGYTGRVSRYGGKFTITNRATDLKPNPEPGPAPNPNPSDIDTDLRVNKMIDYLGDDGKNSDTDLAGEDAYRQYLEIQGEEAQVDAPGYDFLIAVDTTSSMTADDYSGEQRDVVANRLLNGDDRYSTADGLLTKLLAANPKNKAAVMTFVGQGRDKKHTEGYALDKETGYQLEWTSLGNQSKAPYTSVLYDSGSGTNYCTPLYRAAQIFNEVQNDGNKKVLIFITDGEPNEYVTKYDRDNTVYIPGYKKGGSWEDRRAYTEAAYNYLKSQVNENIDFHAIAIKITEDRRGDLQALANMAGGDVHPADDAAQLEQAFNDIATVYYPNNLYLEDTLSKYVNLNTDRLDFKIKMLKNGRETVIWQGEPRPDDYNEHYNYTPIGYATNGGGNIIDWASYSQNVYGKDRVQVKFKPGYNLGGARFRVSYNIKANQTAKDYLRDNNNQYPDVGDRETDFGKNATSSNKAGFHSNTRAVIRYRQHGQDHTKLFPHPVVQASPSDPEQVPEPGPNPSDLKPEVKVHKQIDFLGDGVQNKDTDIQKGAKQNQLNDLYRLYLDVEGIKAKKNDAVDLLFVIDHSRSMAKKDMTGPNGETWNRSQAVMHLLNDTTLVHNFLGKNENNRVAFVAFDGIKKQKDAYSYQRDVAVIRGWSHHFDGGITLPIPNRGYGSTNYHAGLYKALDMFKGSRNKKVMIFISDGVPTMFIQEDGTPGGGGGPYDVNNVRACRNAVMGYIQNTFYKDHPDILTYAVGVSRDITQPNPKTSASPVILQEMARLSGGDYIGVDTDTNELVNRLSSVIEKAVSGVVIEDELSDYVDMVDRSQRDFKVIKRDRNGREEVLWGDGEPDGCIQNLLYERSKRRVILVFAPDYKLEDGCKYVLSYNIKVNDKVKAYYMEHRAYDAEGDAGTDYGNNATSSKQPGFHSNKAAKVSFNGGEQAYPHPVVQVQDVPGRELPDAGGLGRSRLSLAVGLSVLSLSGLALRRRRSF</sequence>
<feature type="signal peptide" evidence="2">
    <location>
        <begin position="1"/>
        <end position="22"/>
    </location>
</feature>
<feature type="region of interest" description="Disordered" evidence="1">
    <location>
        <begin position="462"/>
        <end position="499"/>
    </location>
</feature>
<evidence type="ECO:0000313" key="4">
    <source>
        <dbReference type="EMBL" id="MFM9414060.1"/>
    </source>
</evidence>
<accession>A0ABW9H061</accession>
<gene>
    <name evidence="4" type="ORF">ACKQTC_06745</name>
</gene>
<evidence type="ECO:0000256" key="1">
    <source>
        <dbReference type="SAM" id="MobiDB-lite"/>
    </source>
</evidence>
<dbReference type="InterPro" id="IPR055384">
    <property type="entry name" value="DUF7604"/>
</dbReference>
<dbReference type="InterPro" id="IPR002035">
    <property type="entry name" value="VWF_A"/>
</dbReference>
<feature type="compositionally biased region" description="Acidic residues" evidence="1">
    <location>
        <begin position="281"/>
        <end position="294"/>
    </location>
</feature>
<keyword evidence="5" id="KW-1185">Reference proteome</keyword>
<dbReference type="CDD" id="cd00198">
    <property type="entry name" value="vWFA"/>
    <property type="match status" value="2"/>
</dbReference>
<protein>
    <recommendedName>
        <fullName evidence="3">VWFA domain-containing protein</fullName>
    </recommendedName>
</protein>
<dbReference type="CDD" id="cd00222">
    <property type="entry name" value="CollagenBindB"/>
    <property type="match status" value="1"/>
</dbReference>
<dbReference type="InterPro" id="IPR036465">
    <property type="entry name" value="vWFA_dom_sf"/>
</dbReference>
<feature type="compositionally biased region" description="Pro residues" evidence="1">
    <location>
        <begin position="640"/>
        <end position="650"/>
    </location>
</feature>
<feature type="region of interest" description="Disordered" evidence="1">
    <location>
        <begin position="1102"/>
        <end position="1126"/>
    </location>
</feature>
<feature type="domain" description="VWFA" evidence="3">
    <location>
        <begin position="1179"/>
        <end position="1409"/>
    </location>
</feature>
<feature type="region of interest" description="Disordered" evidence="1">
    <location>
        <begin position="255"/>
        <end position="306"/>
    </location>
</feature>
<feature type="compositionally biased region" description="Pro residues" evidence="1">
    <location>
        <begin position="482"/>
        <end position="492"/>
    </location>
</feature>
<evidence type="ECO:0000259" key="3">
    <source>
        <dbReference type="PROSITE" id="PS50234"/>
    </source>
</evidence>